<accession>A0A916TZX0</accession>
<evidence type="ECO:0000313" key="2">
    <source>
        <dbReference type="EMBL" id="GGC49592.1"/>
    </source>
</evidence>
<feature type="domain" description="Serine/threonine specific protein phosphatases" evidence="1">
    <location>
        <begin position="85"/>
        <end position="90"/>
    </location>
</feature>
<reference evidence="2" key="2">
    <citation type="submission" date="2020-09" db="EMBL/GenBank/DDBJ databases">
        <authorList>
            <person name="Sun Q."/>
            <person name="Zhou Y."/>
        </authorList>
    </citation>
    <scope>NUCLEOTIDE SEQUENCE</scope>
    <source>
        <strain evidence="2">CGMCC 1.12919</strain>
    </source>
</reference>
<dbReference type="PANTHER" id="PTHR42850:SF4">
    <property type="entry name" value="ZINC-DEPENDENT ENDOPOLYPHOSPHATASE"/>
    <property type="match status" value="1"/>
</dbReference>
<organism evidence="2 3">
    <name type="scientific">Chelatococcus reniformis</name>
    <dbReference type="NCBI Taxonomy" id="1494448"/>
    <lineage>
        <taxon>Bacteria</taxon>
        <taxon>Pseudomonadati</taxon>
        <taxon>Pseudomonadota</taxon>
        <taxon>Alphaproteobacteria</taxon>
        <taxon>Hyphomicrobiales</taxon>
        <taxon>Chelatococcaceae</taxon>
        <taxon>Chelatococcus</taxon>
    </lineage>
</organism>
<reference evidence="2" key="1">
    <citation type="journal article" date="2014" name="Int. J. Syst. Evol. Microbiol.">
        <title>Complete genome sequence of Corynebacterium casei LMG S-19264T (=DSM 44701T), isolated from a smear-ripened cheese.</title>
        <authorList>
            <consortium name="US DOE Joint Genome Institute (JGI-PGF)"/>
            <person name="Walter F."/>
            <person name="Albersmeier A."/>
            <person name="Kalinowski J."/>
            <person name="Ruckert C."/>
        </authorList>
    </citation>
    <scope>NUCLEOTIDE SEQUENCE</scope>
    <source>
        <strain evidence="2">CGMCC 1.12919</strain>
    </source>
</reference>
<gene>
    <name evidence="2" type="ORF">GCM10010994_05970</name>
</gene>
<dbReference type="SUPFAM" id="SSF56300">
    <property type="entry name" value="Metallo-dependent phosphatases"/>
    <property type="match status" value="1"/>
</dbReference>
<evidence type="ECO:0000259" key="1">
    <source>
        <dbReference type="PROSITE" id="PS00125"/>
    </source>
</evidence>
<dbReference type="CDD" id="cd00144">
    <property type="entry name" value="MPP_PPP_family"/>
    <property type="match status" value="1"/>
</dbReference>
<dbReference type="AlphaFoldDB" id="A0A916TZX0"/>
<proteinExistence type="predicted"/>
<dbReference type="EMBL" id="BMGG01000001">
    <property type="protein sequence ID" value="GGC49592.1"/>
    <property type="molecule type" value="Genomic_DNA"/>
</dbReference>
<dbReference type="GO" id="GO:0005737">
    <property type="term" value="C:cytoplasm"/>
    <property type="evidence" value="ECO:0007669"/>
    <property type="project" value="TreeGrafter"/>
</dbReference>
<sequence>MTGRTTTTATTAAAPPGQRIYAIGDVHGRADLLVQILGLIEADLRRAGKPGLIIPLGDYIDRGPASAEVLRRVVEGDFPAPVHPLRGNHEEMLLAFLDDAAVLDHWGRNGGLQTLTSFGVDVERPSRGTGYEAARLALRDRLGASAIAVLQGLPTSLWLGDYFFCHAGVRPGVPLEAQQADDLVWIRHEFLLSTEPFGAVVVHGHTPAARPEVRPNRINIDTGAFATGVLTALVLDGTDRAFLSTANL</sequence>
<dbReference type="PROSITE" id="PS00125">
    <property type="entry name" value="SER_THR_PHOSPHATASE"/>
    <property type="match status" value="1"/>
</dbReference>
<dbReference type="Proteomes" id="UP000637002">
    <property type="component" value="Unassembled WGS sequence"/>
</dbReference>
<name>A0A916TZX0_9HYPH</name>
<dbReference type="Gene3D" id="3.60.21.10">
    <property type="match status" value="1"/>
</dbReference>
<comment type="caution">
    <text evidence="2">The sequence shown here is derived from an EMBL/GenBank/DDBJ whole genome shotgun (WGS) entry which is preliminary data.</text>
</comment>
<keyword evidence="3" id="KW-1185">Reference proteome</keyword>
<protein>
    <submittedName>
        <fullName evidence="2">Metallophosphoesterase</fullName>
    </submittedName>
</protein>
<dbReference type="GO" id="GO:0008803">
    <property type="term" value="F:bis(5'-nucleosyl)-tetraphosphatase (symmetrical) activity"/>
    <property type="evidence" value="ECO:0007669"/>
    <property type="project" value="TreeGrafter"/>
</dbReference>
<dbReference type="RefSeq" id="WP_188607608.1">
    <property type="nucleotide sequence ID" value="NZ_BMGG01000001.1"/>
</dbReference>
<dbReference type="InterPro" id="IPR050126">
    <property type="entry name" value="Ap4A_hydrolase"/>
</dbReference>
<dbReference type="InterPro" id="IPR004843">
    <property type="entry name" value="Calcineurin-like_PHP"/>
</dbReference>
<dbReference type="GO" id="GO:0016791">
    <property type="term" value="F:phosphatase activity"/>
    <property type="evidence" value="ECO:0007669"/>
    <property type="project" value="TreeGrafter"/>
</dbReference>
<dbReference type="Pfam" id="PF00149">
    <property type="entry name" value="Metallophos"/>
    <property type="match status" value="1"/>
</dbReference>
<dbReference type="GO" id="GO:0110154">
    <property type="term" value="P:RNA decapping"/>
    <property type="evidence" value="ECO:0007669"/>
    <property type="project" value="TreeGrafter"/>
</dbReference>
<dbReference type="PANTHER" id="PTHR42850">
    <property type="entry name" value="METALLOPHOSPHOESTERASE"/>
    <property type="match status" value="1"/>
</dbReference>
<evidence type="ECO:0000313" key="3">
    <source>
        <dbReference type="Proteomes" id="UP000637002"/>
    </source>
</evidence>
<dbReference type="InterPro" id="IPR029052">
    <property type="entry name" value="Metallo-depent_PP-like"/>
</dbReference>
<dbReference type="InterPro" id="IPR006186">
    <property type="entry name" value="Ser/Thr-sp_prot-phosphatase"/>
</dbReference>